<evidence type="ECO:0000256" key="3">
    <source>
        <dbReference type="RuleBase" id="RU000481"/>
    </source>
</evidence>
<dbReference type="InterPro" id="IPR004839">
    <property type="entry name" value="Aminotransferase_I/II_large"/>
</dbReference>
<feature type="compositionally biased region" description="Basic and acidic residues" evidence="4">
    <location>
        <begin position="15"/>
        <end position="29"/>
    </location>
</feature>
<comment type="similarity">
    <text evidence="3">Belongs to the class-I pyridoxal-phosphate-dependent aminotransferase family.</text>
</comment>
<dbReference type="InterPro" id="IPR015422">
    <property type="entry name" value="PyrdxlP-dep_Trfase_small"/>
</dbReference>
<dbReference type="InterPro" id="IPR015424">
    <property type="entry name" value="PyrdxlP-dep_Trfase"/>
</dbReference>
<dbReference type="AlphaFoldDB" id="A0A1U7DJ94"/>
<dbReference type="PANTHER" id="PTHR42885:SF1">
    <property type="entry name" value="THREONINE-PHOSPHATE DECARBOXYLASE"/>
    <property type="match status" value="1"/>
</dbReference>
<dbReference type="GO" id="GO:0008483">
    <property type="term" value="F:transaminase activity"/>
    <property type="evidence" value="ECO:0007669"/>
    <property type="project" value="UniProtKB-KW"/>
</dbReference>
<evidence type="ECO:0000313" key="6">
    <source>
        <dbReference type="EMBL" id="APX90070.1"/>
    </source>
</evidence>
<evidence type="ECO:0000259" key="5">
    <source>
        <dbReference type="Pfam" id="PF00155"/>
    </source>
</evidence>
<accession>A0A1U7DJ94</accession>
<dbReference type="EMBL" id="CP019124">
    <property type="protein sequence ID" value="APX90070.1"/>
    <property type="molecule type" value="Genomic_DNA"/>
</dbReference>
<gene>
    <name evidence="6" type="ORF">BV394_10360</name>
</gene>
<feature type="region of interest" description="Disordered" evidence="4">
    <location>
        <begin position="1"/>
        <end position="29"/>
    </location>
</feature>
<dbReference type="PANTHER" id="PTHR42885">
    <property type="entry name" value="HISTIDINOL-PHOSPHATE AMINOTRANSFERASE-RELATED"/>
    <property type="match status" value="1"/>
</dbReference>
<name>A0A1U7DJ94_9RHOB</name>
<organism evidence="6 7">
    <name type="scientific">Brevirhabdus pacifica</name>
    <dbReference type="NCBI Taxonomy" id="1267768"/>
    <lineage>
        <taxon>Bacteria</taxon>
        <taxon>Pseudomonadati</taxon>
        <taxon>Pseudomonadota</taxon>
        <taxon>Alphaproteobacteria</taxon>
        <taxon>Rhodobacterales</taxon>
        <taxon>Paracoccaceae</taxon>
        <taxon>Brevirhabdus</taxon>
    </lineage>
</organism>
<dbReference type="GO" id="GO:0030170">
    <property type="term" value="F:pyridoxal phosphate binding"/>
    <property type="evidence" value="ECO:0007669"/>
    <property type="project" value="InterPro"/>
</dbReference>
<dbReference type="RefSeq" id="WP_076980091.1">
    <property type="nucleotide sequence ID" value="NZ_CP019124.1"/>
</dbReference>
<evidence type="ECO:0000256" key="2">
    <source>
        <dbReference type="ARBA" id="ARBA00022898"/>
    </source>
</evidence>
<evidence type="ECO:0000256" key="4">
    <source>
        <dbReference type="SAM" id="MobiDB-lite"/>
    </source>
</evidence>
<keyword evidence="3" id="KW-0032">Aminotransferase</keyword>
<dbReference type="SUPFAM" id="SSF53383">
    <property type="entry name" value="PLP-dependent transferases"/>
    <property type="match status" value="1"/>
</dbReference>
<feature type="compositionally biased region" description="Pro residues" evidence="4">
    <location>
        <begin position="1"/>
        <end position="12"/>
    </location>
</feature>
<sequence length="351" mass="36617">MTPPAASSPPTAPVEARDHGGGLDAARARHGGERSDWLDLSTGINPLAYPVEGIPSAAWTELPDAGAQAELLTAARRFWQVPDRLAVLAVPGTSSAIAHMPRLAGRLAPPSADGAPRAVLIRQRTYNEHAAAFRQAGWQVLHAASAGTPPSAAVLVHPDNPTGDLWPDPLAAAGQDGLLVIDESFGECCPHASHVPLAGGRVVVLKGLGKFWGLAGLRLGFVIGEASLLTPLAEALGPWPVSGPALTLGARALSDAGWIAATRARVARDADRLDALMAPHLAPGASPRGTTLFRLYTVADAAALQDRLARARIWSRVFPYDPTWIRLGLPGRAEDWDRLTEALASAPGAAP</sequence>
<accession>A0A2M9DAQ1</accession>
<dbReference type="PROSITE" id="PS00105">
    <property type="entry name" value="AA_TRANSFER_CLASS_1"/>
    <property type="match status" value="1"/>
</dbReference>
<dbReference type="Gene3D" id="3.90.1150.10">
    <property type="entry name" value="Aspartate Aminotransferase, domain 1"/>
    <property type="match status" value="1"/>
</dbReference>
<dbReference type="InterPro" id="IPR004838">
    <property type="entry name" value="NHTrfase_class1_PyrdxlP-BS"/>
</dbReference>
<dbReference type="Proteomes" id="UP000187266">
    <property type="component" value="Chromosome"/>
</dbReference>
<evidence type="ECO:0000313" key="7">
    <source>
        <dbReference type="Proteomes" id="UP000187266"/>
    </source>
</evidence>
<comment type="cofactor">
    <cofactor evidence="1 3">
        <name>pyridoxal 5'-phosphate</name>
        <dbReference type="ChEBI" id="CHEBI:597326"/>
    </cofactor>
</comment>
<dbReference type="InterPro" id="IPR015421">
    <property type="entry name" value="PyrdxlP-dep_Trfase_major"/>
</dbReference>
<keyword evidence="2" id="KW-0663">Pyridoxal phosphate</keyword>
<dbReference type="Gene3D" id="3.40.640.10">
    <property type="entry name" value="Type I PLP-dependent aspartate aminotransferase-like (Major domain)"/>
    <property type="match status" value="1"/>
</dbReference>
<reference evidence="6 7" key="1">
    <citation type="submission" date="2017-01" db="EMBL/GenBank/DDBJ databases">
        <title>Genomic analysis of Xuhuaishuia manganoxidans DY6-4.</title>
        <authorList>
            <person name="Wang X."/>
        </authorList>
    </citation>
    <scope>NUCLEOTIDE SEQUENCE [LARGE SCALE GENOMIC DNA]</scope>
    <source>
        <strain evidence="6 7">DY6-4</strain>
    </source>
</reference>
<dbReference type="EC" id="2.6.1.-" evidence="3"/>
<keyword evidence="3" id="KW-0808">Transferase</keyword>
<feature type="domain" description="Aminotransferase class I/classII large" evidence="5">
    <location>
        <begin position="152"/>
        <end position="343"/>
    </location>
</feature>
<evidence type="ECO:0000256" key="1">
    <source>
        <dbReference type="ARBA" id="ARBA00001933"/>
    </source>
</evidence>
<keyword evidence="7" id="KW-1185">Reference proteome</keyword>
<dbReference type="Pfam" id="PF00155">
    <property type="entry name" value="Aminotran_1_2"/>
    <property type="match status" value="1"/>
</dbReference>
<dbReference type="STRING" id="1267768.BV394_10360"/>
<proteinExistence type="inferred from homology"/>
<protein>
    <recommendedName>
        <fullName evidence="3">Aminotransferase</fullName>
        <ecNumber evidence="3">2.6.1.-</ecNumber>
    </recommendedName>
</protein>
<dbReference type="OrthoDB" id="9799304at2"/>
<dbReference type="CDD" id="cd00609">
    <property type="entry name" value="AAT_like"/>
    <property type="match status" value="1"/>
</dbReference>